<protein>
    <submittedName>
        <fullName evidence="1">Uncharacterized protein</fullName>
    </submittedName>
</protein>
<evidence type="ECO:0000313" key="2">
    <source>
        <dbReference type="Proteomes" id="UP000464658"/>
    </source>
</evidence>
<dbReference type="AlphaFoldDB" id="A0A5S9MAW6"/>
<dbReference type="InterPro" id="IPR011256">
    <property type="entry name" value="Reg_factor_effector_dom_sf"/>
</dbReference>
<evidence type="ECO:0000313" key="1">
    <source>
        <dbReference type="EMBL" id="BBP90041.1"/>
    </source>
</evidence>
<dbReference type="Proteomes" id="UP000464658">
    <property type="component" value="Chromosome"/>
</dbReference>
<organism evidence="1 2">
    <name type="scientific">Bacillus safensis</name>
    <dbReference type="NCBI Taxonomy" id="561879"/>
    <lineage>
        <taxon>Bacteria</taxon>
        <taxon>Bacillati</taxon>
        <taxon>Bacillota</taxon>
        <taxon>Bacilli</taxon>
        <taxon>Bacillales</taxon>
        <taxon>Bacillaceae</taxon>
        <taxon>Bacillus</taxon>
    </lineage>
</organism>
<dbReference type="Gene3D" id="3.20.80.10">
    <property type="entry name" value="Regulatory factor, effector binding domain"/>
    <property type="match status" value="1"/>
</dbReference>
<sequence length="51" mass="6104">MYDIVTLEKQWIKGLSVRTTNEIEKNKKERKIAPLWQDFFAQQLHGDKLQS</sequence>
<reference evidence="1 2" key="1">
    <citation type="submission" date="2019-12" db="EMBL/GenBank/DDBJ databases">
        <title>Full genome sequence of a Bacillus safensis strain isolated from commercially available natto in Indonesia.</title>
        <authorList>
            <person name="Yoshida M."/>
            <person name="Uomi M."/>
            <person name="Waturangi D."/>
            <person name="Ekaputri J.J."/>
            <person name="Setiamarga D.H.E."/>
        </authorList>
    </citation>
    <scope>NUCLEOTIDE SEQUENCE [LARGE SCALE GENOMIC DNA]</scope>
    <source>
        <strain evidence="1 2">IDN1</strain>
    </source>
</reference>
<accession>A0A5S9MAW6</accession>
<dbReference type="EMBL" id="AP021906">
    <property type="protein sequence ID" value="BBP90041.1"/>
    <property type="molecule type" value="Genomic_DNA"/>
</dbReference>
<proteinExistence type="predicted"/>
<name>A0A5S9MAW6_BACIA</name>
<gene>
    <name evidence="1" type="ORF">BsIDN1_36590</name>
</gene>